<dbReference type="Proteomes" id="UP000237819">
    <property type="component" value="Unassembled WGS sequence"/>
</dbReference>
<comment type="caution">
    <text evidence="2">The sequence shown here is derived from an EMBL/GenBank/DDBJ whole genome shotgun (WGS) entry which is preliminary data.</text>
</comment>
<feature type="region of interest" description="Disordered" evidence="1">
    <location>
        <begin position="66"/>
        <end position="89"/>
    </location>
</feature>
<evidence type="ECO:0000313" key="2">
    <source>
        <dbReference type="EMBL" id="PQO47775.1"/>
    </source>
</evidence>
<feature type="compositionally biased region" description="Polar residues" evidence="1">
    <location>
        <begin position="78"/>
        <end position="89"/>
    </location>
</feature>
<reference evidence="2 3" key="1">
    <citation type="submission" date="2018-02" db="EMBL/GenBank/DDBJ databases">
        <title>Comparative genomes isolates from brazilian mangrove.</title>
        <authorList>
            <person name="Araujo J.E."/>
            <person name="Taketani R.G."/>
            <person name="Silva M.C.P."/>
            <person name="Loureco M.V."/>
            <person name="Andreote F.D."/>
        </authorList>
    </citation>
    <scope>NUCLEOTIDE SEQUENCE [LARGE SCALE GENOMIC DNA]</scope>
    <source>
        <strain evidence="2 3">Nap-Phe MGV</strain>
    </source>
</reference>
<dbReference type="RefSeq" id="WP_105333647.1">
    <property type="nucleotide sequence ID" value="NZ_PUHZ01000003.1"/>
</dbReference>
<dbReference type="OrthoDB" id="284920at2"/>
<organism evidence="2 3">
    <name type="scientific">Blastopirellula marina</name>
    <dbReference type="NCBI Taxonomy" id="124"/>
    <lineage>
        <taxon>Bacteria</taxon>
        <taxon>Pseudomonadati</taxon>
        <taxon>Planctomycetota</taxon>
        <taxon>Planctomycetia</taxon>
        <taxon>Pirellulales</taxon>
        <taxon>Pirellulaceae</taxon>
        <taxon>Blastopirellula</taxon>
    </lineage>
</organism>
<sequence>MLSNRKAKGWLALGGVALVVIAVWGFVLPALAETDMVRARRAFLEKHRINPAAMFYTELECLDPPPVGQAVPDGNLVPASSQAQPDLQD</sequence>
<gene>
    <name evidence="2" type="ORF">C5Y93_01655</name>
</gene>
<dbReference type="AlphaFoldDB" id="A0A2S8GTM0"/>
<protein>
    <submittedName>
        <fullName evidence="2">Uncharacterized protein</fullName>
    </submittedName>
</protein>
<proteinExistence type="predicted"/>
<accession>A0A2S8GTM0</accession>
<dbReference type="EMBL" id="PUHZ01000003">
    <property type="protein sequence ID" value="PQO47775.1"/>
    <property type="molecule type" value="Genomic_DNA"/>
</dbReference>
<evidence type="ECO:0000313" key="3">
    <source>
        <dbReference type="Proteomes" id="UP000237819"/>
    </source>
</evidence>
<evidence type="ECO:0000256" key="1">
    <source>
        <dbReference type="SAM" id="MobiDB-lite"/>
    </source>
</evidence>
<name>A0A2S8GTM0_9BACT</name>